<keyword evidence="2" id="KW-0238">DNA-binding</keyword>
<dbReference type="Gene3D" id="1.10.10.10">
    <property type="entry name" value="Winged helix-like DNA-binding domain superfamily/Winged helix DNA-binding domain"/>
    <property type="match status" value="1"/>
</dbReference>
<sequence length="194" mass="21451">MGTEHQSGTDGFSQEGQELERALFGVMRALVFRDDAHLPLRELPILQVRCLFILSRHPGMKMNELAEKLEVKLPAASQIADRLVRRGLVKRSADPDDRRVVRLSLTEEALGILAKADALRRSRLSATLRNLDAEAFGKALDGLRLLAAAAEQVEDGPSRPANTLSSDVDPVLDMMTRRPRPRRPAATGVLNKEQ</sequence>
<dbReference type="GO" id="GO:0003700">
    <property type="term" value="F:DNA-binding transcription factor activity"/>
    <property type="evidence" value="ECO:0007669"/>
    <property type="project" value="InterPro"/>
</dbReference>
<evidence type="ECO:0000256" key="4">
    <source>
        <dbReference type="SAM" id="MobiDB-lite"/>
    </source>
</evidence>
<dbReference type="GO" id="GO:0003677">
    <property type="term" value="F:DNA binding"/>
    <property type="evidence" value="ECO:0007669"/>
    <property type="project" value="UniProtKB-KW"/>
</dbReference>
<dbReference type="PANTHER" id="PTHR33164:SF103">
    <property type="entry name" value="REGULATORY PROTEIN MARR"/>
    <property type="match status" value="1"/>
</dbReference>
<dbReference type="GO" id="GO:0006950">
    <property type="term" value="P:response to stress"/>
    <property type="evidence" value="ECO:0007669"/>
    <property type="project" value="TreeGrafter"/>
</dbReference>
<accession>A0A6J4HWL3</accession>
<dbReference type="InterPro" id="IPR036390">
    <property type="entry name" value="WH_DNA-bd_sf"/>
</dbReference>
<feature type="region of interest" description="Disordered" evidence="4">
    <location>
        <begin position="152"/>
        <end position="194"/>
    </location>
</feature>
<evidence type="ECO:0000256" key="3">
    <source>
        <dbReference type="ARBA" id="ARBA00023163"/>
    </source>
</evidence>
<dbReference type="AlphaFoldDB" id="A0A6J4HWL3"/>
<dbReference type="SMART" id="SM00347">
    <property type="entry name" value="HTH_MARR"/>
    <property type="match status" value="1"/>
</dbReference>
<evidence type="ECO:0000313" key="6">
    <source>
        <dbReference type="EMBL" id="CAA9233923.1"/>
    </source>
</evidence>
<dbReference type="InterPro" id="IPR039422">
    <property type="entry name" value="MarR/SlyA-like"/>
</dbReference>
<dbReference type="InterPro" id="IPR000835">
    <property type="entry name" value="HTH_MarR-typ"/>
</dbReference>
<dbReference type="Pfam" id="PF01047">
    <property type="entry name" value="MarR"/>
    <property type="match status" value="1"/>
</dbReference>
<organism evidence="6">
    <name type="scientific">uncultured Armatimonadetes bacterium</name>
    <dbReference type="NCBI Taxonomy" id="157466"/>
    <lineage>
        <taxon>Bacteria</taxon>
        <taxon>Bacillati</taxon>
        <taxon>Armatimonadota</taxon>
        <taxon>environmental samples</taxon>
    </lineage>
</organism>
<protein>
    <submittedName>
        <fullName evidence="6">Transcriptional regulator, MarR family</fullName>
    </submittedName>
</protein>
<dbReference type="PRINTS" id="PR00598">
    <property type="entry name" value="HTHMARR"/>
</dbReference>
<dbReference type="SUPFAM" id="SSF46785">
    <property type="entry name" value="Winged helix' DNA-binding domain"/>
    <property type="match status" value="1"/>
</dbReference>
<dbReference type="PROSITE" id="PS50995">
    <property type="entry name" value="HTH_MARR_2"/>
    <property type="match status" value="1"/>
</dbReference>
<evidence type="ECO:0000256" key="2">
    <source>
        <dbReference type="ARBA" id="ARBA00023125"/>
    </source>
</evidence>
<reference evidence="6" key="1">
    <citation type="submission" date="2020-02" db="EMBL/GenBank/DDBJ databases">
        <authorList>
            <person name="Meier V. D."/>
        </authorList>
    </citation>
    <scope>NUCLEOTIDE SEQUENCE</scope>
    <source>
        <strain evidence="6">AVDCRST_MAG63</strain>
    </source>
</reference>
<keyword evidence="3" id="KW-0804">Transcription</keyword>
<dbReference type="InterPro" id="IPR036388">
    <property type="entry name" value="WH-like_DNA-bd_sf"/>
</dbReference>
<name>A0A6J4HWL3_9BACT</name>
<dbReference type="PANTHER" id="PTHR33164">
    <property type="entry name" value="TRANSCRIPTIONAL REGULATOR, MARR FAMILY"/>
    <property type="match status" value="1"/>
</dbReference>
<gene>
    <name evidence="6" type="ORF">AVDCRST_MAG63-1089</name>
</gene>
<proteinExistence type="predicted"/>
<dbReference type="EMBL" id="CADCTO010000149">
    <property type="protein sequence ID" value="CAA9233923.1"/>
    <property type="molecule type" value="Genomic_DNA"/>
</dbReference>
<feature type="domain" description="HTH marR-type" evidence="5">
    <location>
        <begin position="16"/>
        <end position="155"/>
    </location>
</feature>
<evidence type="ECO:0000259" key="5">
    <source>
        <dbReference type="PROSITE" id="PS50995"/>
    </source>
</evidence>
<dbReference type="PROSITE" id="PS01117">
    <property type="entry name" value="HTH_MARR_1"/>
    <property type="match status" value="1"/>
</dbReference>
<keyword evidence="1" id="KW-0805">Transcription regulation</keyword>
<evidence type="ECO:0000256" key="1">
    <source>
        <dbReference type="ARBA" id="ARBA00023015"/>
    </source>
</evidence>
<dbReference type="InterPro" id="IPR023187">
    <property type="entry name" value="Tscrpt_reg_MarR-type_CS"/>
</dbReference>